<keyword evidence="4" id="KW-1185">Reference proteome</keyword>
<dbReference type="EMBL" id="JARJBC010000025">
    <property type="protein sequence ID" value="MDF3293363.1"/>
    <property type="molecule type" value="Genomic_DNA"/>
</dbReference>
<dbReference type="Proteomes" id="UP001216579">
    <property type="component" value="Unassembled WGS sequence"/>
</dbReference>
<dbReference type="InterPro" id="IPR050564">
    <property type="entry name" value="F420-G6PD/mer"/>
</dbReference>
<dbReference type="Pfam" id="PF00296">
    <property type="entry name" value="Bac_luciferase"/>
    <property type="match status" value="1"/>
</dbReference>
<name>A0ABT5ZWF8_9ACTN</name>
<dbReference type="InterPro" id="IPR036661">
    <property type="entry name" value="Luciferase-like_sf"/>
</dbReference>
<dbReference type="Gene3D" id="3.20.20.30">
    <property type="entry name" value="Luciferase-like domain"/>
    <property type="match status" value="1"/>
</dbReference>
<keyword evidence="1" id="KW-0560">Oxidoreductase</keyword>
<dbReference type="PANTHER" id="PTHR43244:SF1">
    <property type="entry name" value="5,10-METHYLENETETRAHYDROMETHANOPTERIN REDUCTASE"/>
    <property type="match status" value="1"/>
</dbReference>
<dbReference type="InterPro" id="IPR011251">
    <property type="entry name" value="Luciferase-like_dom"/>
</dbReference>
<gene>
    <name evidence="3" type="ORF">P3G67_29975</name>
</gene>
<reference evidence="3 4" key="1">
    <citation type="submission" date="2023-03" db="EMBL/GenBank/DDBJ databases">
        <title>Draft genome sequence of Streptomyces sp. RB6PN23 isolated from peat swamp forest in Thailand.</title>
        <authorList>
            <person name="Klaysubun C."/>
            <person name="Duangmal K."/>
        </authorList>
    </citation>
    <scope>NUCLEOTIDE SEQUENCE [LARGE SCALE GENOMIC DNA]</scope>
    <source>
        <strain evidence="3 4">RB6PN23</strain>
    </source>
</reference>
<dbReference type="SUPFAM" id="SSF51679">
    <property type="entry name" value="Bacterial luciferase-like"/>
    <property type="match status" value="1"/>
</dbReference>
<dbReference type="PANTHER" id="PTHR43244">
    <property type="match status" value="1"/>
</dbReference>
<evidence type="ECO:0000313" key="3">
    <source>
        <dbReference type="EMBL" id="MDF3293363.1"/>
    </source>
</evidence>
<proteinExistence type="predicted"/>
<comment type="caution">
    <text evidence="3">The sequence shown here is derived from an EMBL/GenBank/DDBJ whole genome shotgun (WGS) entry which is preliminary data.</text>
</comment>
<organism evidence="3 4">
    <name type="scientific">Streptomyces silvisoli</name>
    <dbReference type="NCBI Taxonomy" id="3034235"/>
    <lineage>
        <taxon>Bacteria</taxon>
        <taxon>Bacillati</taxon>
        <taxon>Actinomycetota</taxon>
        <taxon>Actinomycetes</taxon>
        <taxon>Kitasatosporales</taxon>
        <taxon>Streptomycetaceae</taxon>
        <taxon>Streptomyces</taxon>
    </lineage>
</organism>
<evidence type="ECO:0000313" key="4">
    <source>
        <dbReference type="Proteomes" id="UP001216579"/>
    </source>
</evidence>
<evidence type="ECO:0000259" key="2">
    <source>
        <dbReference type="Pfam" id="PF00296"/>
    </source>
</evidence>
<protein>
    <submittedName>
        <fullName evidence="3">LLM class flavin-dependent oxidoreductase</fullName>
    </submittedName>
</protein>
<sequence>MKLGVNLTYQGASELAVAAERLGYDVAFAPEGYRSDAASVLGLVAGRTNRIGLASGVMQIPARTPGLAALTAATLNSLSGGRFRLGLGVSNPDVSDGWYGVPFDRPLERTREYVEIVRMALAGEPVVYEGRHYRLPYSGSGGAPLHVITEPAGTRVPVYLGAVGPRNLQLAGEIADGWIGVFAAPEQVAESVERIAVGRALRGSAMAGFEVIPCLATAVGEDIEGCVDMLRAHYAHLMGIGDPARNFYCKLAARLGWPQEAQEVSLRVRAGDRAGAAAALPAGFVDQTSLVGPVSRIAQRMAAYAAAGVTTLSIMISAAATDLTGRLAILEQAMNALEKSGVGG</sequence>
<dbReference type="CDD" id="cd01097">
    <property type="entry name" value="Tetrahydromethanopterin_reductase"/>
    <property type="match status" value="1"/>
</dbReference>
<accession>A0ABT5ZWF8</accession>
<dbReference type="RefSeq" id="WP_276096290.1">
    <property type="nucleotide sequence ID" value="NZ_JARJBC010000025.1"/>
</dbReference>
<feature type="domain" description="Luciferase-like" evidence="2">
    <location>
        <begin position="9"/>
        <end position="310"/>
    </location>
</feature>
<evidence type="ECO:0000256" key="1">
    <source>
        <dbReference type="ARBA" id="ARBA00023002"/>
    </source>
</evidence>